<sequence length="323" mass="36229">MAEVDFYPVPIVFFFFFVFNLSLSQESLAAGASTIQSEVASPWARANAKGPGSLIPVTPASPSQDPSTSPPIFSLPTSIPSHFGIIKTKLTFYAYFFNTTMDDDTLKAMEEFLLEFINLSFKEGLSAAKLKSFEVLTQIRTRNILEIKTMVTAYPIFKEMLISEANLKNTLILHITSTTFLHEIQKKIPFFKKTHIFSRDLKQIQTAFPSLVPTQPFMIFDENTRRNSTSNNHIIDSNITNIEKIVCIVMGCSIILFVAAGICVCKRCCQQKCSHIGGYGAFSFKELGSMQEGPSVDGMVNRTPLSLDPFERMTKKKKKVRQK</sequence>
<keyword evidence="1" id="KW-0812">Transmembrane</keyword>
<gene>
    <name evidence="3" type="ORF">CHYS00102_LOCUS24610</name>
</gene>
<dbReference type="AlphaFoldDB" id="A0A7S1FYF5"/>
<keyword evidence="2" id="KW-0732">Signal</keyword>
<feature type="chain" id="PRO_5031125232" evidence="2">
    <location>
        <begin position="25"/>
        <end position="323"/>
    </location>
</feature>
<evidence type="ECO:0000313" key="3">
    <source>
        <dbReference type="EMBL" id="CAD8897396.1"/>
    </source>
</evidence>
<feature type="signal peptide" evidence="2">
    <location>
        <begin position="1"/>
        <end position="24"/>
    </location>
</feature>
<protein>
    <submittedName>
        <fullName evidence="3">Uncharacterized protein</fullName>
    </submittedName>
</protein>
<keyword evidence="1" id="KW-1133">Transmembrane helix</keyword>
<feature type="transmembrane region" description="Helical" evidence="1">
    <location>
        <begin position="245"/>
        <end position="262"/>
    </location>
</feature>
<reference evidence="3" key="1">
    <citation type="submission" date="2021-01" db="EMBL/GenBank/DDBJ databases">
        <authorList>
            <person name="Corre E."/>
            <person name="Pelletier E."/>
            <person name="Niang G."/>
            <person name="Scheremetjew M."/>
            <person name="Finn R."/>
            <person name="Kale V."/>
            <person name="Holt S."/>
            <person name="Cochrane G."/>
            <person name="Meng A."/>
            <person name="Brown T."/>
            <person name="Cohen L."/>
        </authorList>
    </citation>
    <scope>NUCLEOTIDE SEQUENCE</scope>
    <source>
        <strain evidence="3">308</strain>
    </source>
</reference>
<proteinExistence type="predicted"/>
<name>A0A7S1FYF5_9STRA</name>
<evidence type="ECO:0000256" key="2">
    <source>
        <dbReference type="SAM" id="SignalP"/>
    </source>
</evidence>
<keyword evidence="1" id="KW-0472">Membrane</keyword>
<dbReference type="EMBL" id="HBFR01033706">
    <property type="protein sequence ID" value="CAD8897396.1"/>
    <property type="molecule type" value="Transcribed_RNA"/>
</dbReference>
<organism evidence="3">
    <name type="scientific">Corethron hystrix</name>
    <dbReference type="NCBI Taxonomy" id="216773"/>
    <lineage>
        <taxon>Eukaryota</taxon>
        <taxon>Sar</taxon>
        <taxon>Stramenopiles</taxon>
        <taxon>Ochrophyta</taxon>
        <taxon>Bacillariophyta</taxon>
        <taxon>Coscinodiscophyceae</taxon>
        <taxon>Corethrophycidae</taxon>
        <taxon>Corethrales</taxon>
        <taxon>Corethraceae</taxon>
        <taxon>Corethron</taxon>
    </lineage>
</organism>
<accession>A0A7S1FYF5</accession>
<evidence type="ECO:0000256" key="1">
    <source>
        <dbReference type="SAM" id="Phobius"/>
    </source>
</evidence>